<name>A0A6C0EVV9_9ZZZZ</name>
<feature type="transmembrane region" description="Helical" evidence="1">
    <location>
        <begin position="6"/>
        <end position="27"/>
    </location>
</feature>
<keyword evidence="1" id="KW-1133">Transmembrane helix</keyword>
<protein>
    <submittedName>
        <fullName evidence="2">Uncharacterized protein</fullName>
    </submittedName>
</protein>
<evidence type="ECO:0000313" key="2">
    <source>
        <dbReference type="EMBL" id="QHT33316.1"/>
    </source>
</evidence>
<keyword evidence="1" id="KW-0812">Transmembrane</keyword>
<evidence type="ECO:0000256" key="1">
    <source>
        <dbReference type="SAM" id="Phobius"/>
    </source>
</evidence>
<keyword evidence="1" id="KW-0472">Membrane</keyword>
<accession>A0A6C0EVV9</accession>
<feature type="transmembrane region" description="Helical" evidence="1">
    <location>
        <begin position="48"/>
        <end position="66"/>
    </location>
</feature>
<dbReference type="AlphaFoldDB" id="A0A6C0EVV9"/>
<dbReference type="EMBL" id="MN738963">
    <property type="protein sequence ID" value="QHT33316.1"/>
    <property type="molecule type" value="Genomic_DNA"/>
</dbReference>
<reference evidence="2" key="1">
    <citation type="journal article" date="2020" name="Nature">
        <title>Giant virus diversity and host interactions through global metagenomics.</title>
        <authorList>
            <person name="Schulz F."/>
            <person name="Roux S."/>
            <person name="Paez-Espino D."/>
            <person name="Jungbluth S."/>
            <person name="Walsh D.A."/>
            <person name="Denef V.J."/>
            <person name="McMahon K.D."/>
            <person name="Konstantinidis K.T."/>
            <person name="Eloe-Fadrosh E.A."/>
            <person name="Kyrpides N.C."/>
            <person name="Woyke T."/>
        </authorList>
    </citation>
    <scope>NUCLEOTIDE SEQUENCE</scope>
    <source>
        <strain evidence="2">GVMAG-M-3300009161-34</strain>
    </source>
</reference>
<sequence length="259" mass="29770">MNSFIFYSILLFMIISIFIPSIYNYAYSSFIGRIFTIMLLLYFTKQNIFLGLIFITIVITYSYPLYEGFGLSKTNIVTDNTQPNNINNQNDVYNYFYNYYCPDSSKKNRWQNILKTASNGSDEYNVANYHMTNYNSLCNGNGTYNNNYDAAVEQQEIQWNSDSWFSNNDIRTGNMGAYDSLYDSIFTPIDACSQNNNPSTYAYSTPQCLLQNINAFACSNDNIINSATNVSNNFNLDMKTQQDGQYILNTNSWFGCNNS</sequence>
<organism evidence="2">
    <name type="scientific">viral metagenome</name>
    <dbReference type="NCBI Taxonomy" id="1070528"/>
    <lineage>
        <taxon>unclassified sequences</taxon>
        <taxon>metagenomes</taxon>
        <taxon>organismal metagenomes</taxon>
    </lineage>
</organism>
<proteinExistence type="predicted"/>